<keyword evidence="4" id="KW-1185">Reference proteome</keyword>
<dbReference type="EMBL" id="BMMW01000002">
    <property type="protein sequence ID" value="GGK48333.1"/>
    <property type="molecule type" value="Genomic_DNA"/>
</dbReference>
<sequence>MSIRTTAAVVAFAAATAIIGAGSASAFPGIDWDILPSGSATLDLGSSSGSGTGSMSGSVDADFGSGVGPSGGSVDGDTGTARISGSSYLPR</sequence>
<accession>A0A917V886</accession>
<reference evidence="3" key="1">
    <citation type="journal article" date="2014" name="Int. J. Syst. Evol. Microbiol.">
        <title>Complete genome sequence of Corynebacterium casei LMG S-19264T (=DSM 44701T), isolated from a smear-ripened cheese.</title>
        <authorList>
            <consortium name="US DOE Joint Genome Institute (JGI-PGF)"/>
            <person name="Walter F."/>
            <person name="Albersmeier A."/>
            <person name="Kalinowski J."/>
            <person name="Ruckert C."/>
        </authorList>
    </citation>
    <scope>NUCLEOTIDE SEQUENCE</scope>
    <source>
        <strain evidence="3">CGMCC 4.7278</strain>
    </source>
</reference>
<gene>
    <name evidence="3" type="ORF">GCM10011591_19630</name>
</gene>
<evidence type="ECO:0000256" key="1">
    <source>
        <dbReference type="SAM" id="MobiDB-lite"/>
    </source>
</evidence>
<feature type="compositionally biased region" description="Gly residues" evidence="1">
    <location>
        <begin position="65"/>
        <end position="74"/>
    </location>
</feature>
<comment type="caution">
    <text evidence="3">The sequence shown here is derived from an EMBL/GenBank/DDBJ whole genome shotgun (WGS) entry which is preliminary data.</text>
</comment>
<evidence type="ECO:0000256" key="2">
    <source>
        <dbReference type="SAM" id="SignalP"/>
    </source>
</evidence>
<dbReference type="AlphaFoldDB" id="A0A917V886"/>
<reference evidence="3" key="2">
    <citation type="submission" date="2020-09" db="EMBL/GenBank/DDBJ databases">
        <authorList>
            <person name="Sun Q."/>
            <person name="Zhou Y."/>
        </authorList>
    </citation>
    <scope>NUCLEOTIDE SEQUENCE</scope>
    <source>
        <strain evidence="3">CGMCC 4.7278</strain>
    </source>
</reference>
<feature type="chain" id="PRO_5037962343" evidence="2">
    <location>
        <begin position="27"/>
        <end position="91"/>
    </location>
</feature>
<protein>
    <submittedName>
        <fullName evidence="3">Uncharacterized protein</fullName>
    </submittedName>
</protein>
<feature type="region of interest" description="Disordered" evidence="1">
    <location>
        <begin position="43"/>
        <end position="91"/>
    </location>
</feature>
<keyword evidence="2" id="KW-0732">Signal</keyword>
<evidence type="ECO:0000313" key="3">
    <source>
        <dbReference type="EMBL" id="GGK48333.1"/>
    </source>
</evidence>
<organism evidence="3 4">
    <name type="scientific">Nocardia camponoti</name>
    <dbReference type="NCBI Taxonomy" id="1616106"/>
    <lineage>
        <taxon>Bacteria</taxon>
        <taxon>Bacillati</taxon>
        <taxon>Actinomycetota</taxon>
        <taxon>Actinomycetes</taxon>
        <taxon>Mycobacteriales</taxon>
        <taxon>Nocardiaceae</taxon>
        <taxon>Nocardia</taxon>
    </lineage>
</organism>
<evidence type="ECO:0000313" key="4">
    <source>
        <dbReference type="Proteomes" id="UP000612956"/>
    </source>
</evidence>
<proteinExistence type="predicted"/>
<feature type="signal peptide" evidence="2">
    <location>
        <begin position="1"/>
        <end position="26"/>
    </location>
</feature>
<dbReference type="RefSeq" id="WP_188828600.1">
    <property type="nucleotide sequence ID" value="NZ_BMMW01000002.1"/>
</dbReference>
<dbReference type="Proteomes" id="UP000612956">
    <property type="component" value="Unassembled WGS sequence"/>
</dbReference>
<feature type="compositionally biased region" description="Polar residues" evidence="1">
    <location>
        <begin position="81"/>
        <end position="91"/>
    </location>
</feature>
<name>A0A917V886_9NOCA</name>